<feature type="domain" description="FecR N-terminal" evidence="2">
    <location>
        <begin position="12"/>
        <end position="51"/>
    </location>
</feature>
<sequence>MAGDAEDEEIERAAADWLSRLNSHSVSTETIEQFYAWRRNPAHAAAFGRLEYLWDRSAALDGDRDIAHAVREVLGRPPAKARSSWLTSRRAVLAGAAGLLGAGGLGWAFQPDRYETAHGEQRTVTLDDGSKVAINTDSAIEVRISRSARRLTLVRGEAWFDVAHDPARPFTVEAADTLVTATGTSFSVRRGDRFERVVLSEGGVTVAIDDIGAVHRLQPGTALTVRAGIAGPVMPVDLASEMSWRSGRLNFKDMPLAQAIAEVNRYTRQPLRLAGSRFAAVPVNGTFETGDTDTFVAAVTALFPLAAQPTRDGILLAER</sequence>
<dbReference type="Proteomes" id="UP000189818">
    <property type="component" value="Unassembled WGS sequence"/>
</dbReference>
<dbReference type="InterPro" id="IPR006860">
    <property type="entry name" value="FecR"/>
</dbReference>
<dbReference type="InterPro" id="IPR032623">
    <property type="entry name" value="FecR_N"/>
</dbReference>
<evidence type="ECO:0000313" key="3">
    <source>
        <dbReference type="EMBL" id="SKC02763.1"/>
    </source>
</evidence>
<dbReference type="AlphaFoldDB" id="A0A1T5G2V8"/>
<dbReference type="OrthoDB" id="9798846at2"/>
<protein>
    <submittedName>
        <fullName evidence="3">FecR family protein</fullName>
    </submittedName>
</protein>
<evidence type="ECO:0000259" key="1">
    <source>
        <dbReference type="Pfam" id="PF04773"/>
    </source>
</evidence>
<dbReference type="Pfam" id="PF04773">
    <property type="entry name" value="FecR"/>
    <property type="match status" value="1"/>
</dbReference>
<dbReference type="STRING" id="439228.SAMN06295920_111204"/>
<reference evidence="4" key="1">
    <citation type="submission" date="2017-02" db="EMBL/GenBank/DDBJ databases">
        <authorList>
            <person name="Varghese N."/>
            <person name="Submissions S."/>
        </authorList>
    </citation>
    <scope>NUCLEOTIDE SEQUENCE [LARGE SCALE GENOMIC DNA]</scope>
    <source>
        <strain evidence="4">UM2</strain>
    </source>
</reference>
<evidence type="ECO:0000313" key="4">
    <source>
        <dbReference type="Proteomes" id="UP000189818"/>
    </source>
</evidence>
<dbReference type="PIRSF" id="PIRSF018266">
    <property type="entry name" value="FecR"/>
    <property type="match status" value="1"/>
</dbReference>
<dbReference type="EMBL" id="FUYM01000011">
    <property type="protein sequence ID" value="SKC02763.1"/>
    <property type="molecule type" value="Genomic_DNA"/>
</dbReference>
<feature type="domain" description="FecR protein" evidence="1">
    <location>
        <begin position="112"/>
        <end position="204"/>
    </location>
</feature>
<keyword evidence="4" id="KW-1185">Reference proteome</keyword>
<organism evidence="3 4">
    <name type="scientific">Rhizorhabdus histidinilytica</name>
    <dbReference type="NCBI Taxonomy" id="439228"/>
    <lineage>
        <taxon>Bacteria</taxon>
        <taxon>Pseudomonadati</taxon>
        <taxon>Pseudomonadota</taxon>
        <taxon>Alphaproteobacteria</taxon>
        <taxon>Sphingomonadales</taxon>
        <taxon>Sphingomonadaceae</taxon>
        <taxon>Rhizorhabdus</taxon>
    </lineage>
</organism>
<dbReference type="RefSeq" id="WP_079650201.1">
    <property type="nucleotide sequence ID" value="NZ_FUYM01000011.1"/>
</dbReference>
<dbReference type="Pfam" id="PF16220">
    <property type="entry name" value="DUF4880"/>
    <property type="match status" value="1"/>
</dbReference>
<gene>
    <name evidence="3" type="ORF">SAMN06295920_111204</name>
</gene>
<evidence type="ECO:0000259" key="2">
    <source>
        <dbReference type="Pfam" id="PF16220"/>
    </source>
</evidence>
<dbReference type="GO" id="GO:0016989">
    <property type="term" value="F:sigma factor antagonist activity"/>
    <property type="evidence" value="ECO:0007669"/>
    <property type="project" value="TreeGrafter"/>
</dbReference>
<dbReference type="InterPro" id="IPR012373">
    <property type="entry name" value="Ferrdict_sens_TM"/>
</dbReference>
<proteinExistence type="predicted"/>
<dbReference type="PANTHER" id="PTHR30273">
    <property type="entry name" value="PERIPLASMIC SIGNAL SENSOR AND SIGMA FACTOR ACTIVATOR FECR-RELATED"/>
    <property type="match status" value="1"/>
</dbReference>
<dbReference type="Gene3D" id="2.60.120.1440">
    <property type="match status" value="1"/>
</dbReference>
<accession>A0A1T5G2V8</accession>
<dbReference type="PANTHER" id="PTHR30273:SF2">
    <property type="entry name" value="PROTEIN FECR"/>
    <property type="match status" value="1"/>
</dbReference>
<name>A0A1T5G2V8_9SPHN</name>